<protein>
    <submittedName>
        <fullName evidence="2">Transmembrane protein, putative</fullName>
    </submittedName>
</protein>
<dbReference type="EMBL" id="CYKH01000250">
    <property type="protein sequence ID" value="CUF15281.1"/>
    <property type="molecule type" value="Genomic_DNA"/>
</dbReference>
<proteinExistence type="predicted"/>
<evidence type="ECO:0000256" key="1">
    <source>
        <dbReference type="SAM" id="Phobius"/>
    </source>
</evidence>
<evidence type="ECO:0000313" key="3">
    <source>
        <dbReference type="Proteomes" id="UP000051952"/>
    </source>
</evidence>
<keyword evidence="3" id="KW-1185">Reference proteome</keyword>
<sequence>MVKMLTAEDIMCPCLSCLLQSVVMCGNRMWSVDGDYDSPQGCHTRQSMVIVVMLSISCVMCRRALNGADYVVTVSSVFVVSAFLFSFSFRPKIL</sequence>
<dbReference type="Proteomes" id="UP000051952">
    <property type="component" value="Unassembled WGS sequence"/>
</dbReference>
<evidence type="ECO:0000313" key="2">
    <source>
        <dbReference type="EMBL" id="CUF15281.1"/>
    </source>
</evidence>
<keyword evidence="1 2" id="KW-0812">Transmembrane</keyword>
<organism evidence="2 3">
    <name type="scientific">Bodo saltans</name>
    <name type="common">Flagellated protozoan</name>
    <dbReference type="NCBI Taxonomy" id="75058"/>
    <lineage>
        <taxon>Eukaryota</taxon>
        <taxon>Discoba</taxon>
        <taxon>Euglenozoa</taxon>
        <taxon>Kinetoplastea</taxon>
        <taxon>Metakinetoplastina</taxon>
        <taxon>Eubodonida</taxon>
        <taxon>Bodonidae</taxon>
        <taxon>Bodo</taxon>
    </lineage>
</organism>
<dbReference type="VEuPathDB" id="TriTrypDB:BSAL_59650"/>
<keyword evidence="1" id="KW-1133">Transmembrane helix</keyword>
<feature type="transmembrane region" description="Helical" evidence="1">
    <location>
        <begin position="71"/>
        <end position="89"/>
    </location>
</feature>
<dbReference type="AlphaFoldDB" id="A0A0S4IQC9"/>
<accession>A0A0S4IQC9</accession>
<gene>
    <name evidence="2" type="ORF">BSAL_59650</name>
</gene>
<reference evidence="3" key="1">
    <citation type="submission" date="2015-09" db="EMBL/GenBank/DDBJ databases">
        <authorList>
            <consortium name="Pathogen Informatics"/>
        </authorList>
    </citation>
    <scope>NUCLEOTIDE SEQUENCE [LARGE SCALE GENOMIC DNA]</scope>
    <source>
        <strain evidence="3">Lake Konstanz</strain>
    </source>
</reference>
<keyword evidence="1" id="KW-0472">Membrane</keyword>
<name>A0A0S4IQC9_BODSA</name>